<accession>A0AAQ3QG04</accession>
<name>A0AAQ3QG04_9LILI</name>
<evidence type="ECO:0000313" key="1">
    <source>
        <dbReference type="EMBL" id="WOL06930.1"/>
    </source>
</evidence>
<sequence>MDHQQEGGWPLGLQPLNLRIGLASRDFELSGSLNSFSSLTTASPTSSSTSSSDLDAESARSFFGDRSITLGSLIGITGSILDLSSRQQRNSRALLKKKSHRAINKANWFSLCSAKAQQLSGEMAGGEAAPSLGHFLEAERRASVAHPARRSGVSVTYELQGLMRDELSQPATAAAAAAAAENHSLFSNGLVLPPHRLPPPGDESKSLVCVGHVKKAATKPGLWSDHGGILHGFWDLGNVHCTALMFPCTSAQATE</sequence>
<dbReference type="PANTHER" id="PTHR33544">
    <property type="entry name" value="DUF4005 DOMAIN-CONTAINING PROTEIN-RELATED"/>
    <property type="match status" value="1"/>
</dbReference>
<gene>
    <name evidence="1" type="ORF">Cni_G15665</name>
</gene>
<dbReference type="PANTHER" id="PTHR33544:SF5">
    <property type="entry name" value="DUF4005 DOMAIN-CONTAINING PROTEIN"/>
    <property type="match status" value="1"/>
</dbReference>
<dbReference type="EMBL" id="CP136894">
    <property type="protein sequence ID" value="WOL06930.1"/>
    <property type="molecule type" value="Genomic_DNA"/>
</dbReference>
<protein>
    <submittedName>
        <fullName evidence="1">Uncharacterized protein</fullName>
    </submittedName>
</protein>
<keyword evidence="2" id="KW-1185">Reference proteome</keyword>
<dbReference type="Proteomes" id="UP001327560">
    <property type="component" value="Chromosome 5"/>
</dbReference>
<dbReference type="AlphaFoldDB" id="A0AAQ3QG04"/>
<organism evidence="1 2">
    <name type="scientific">Canna indica</name>
    <name type="common">Indian-shot</name>
    <dbReference type="NCBI Taxonomy" id="4628"/>
    <lineage>
        <taxon>Eukaryota</taxon>
        <taxon>Viridiplantae</taxon>
        <taxon>Streptophyta</taxon>
        <taxon>Embryophyta</taxon>
        <taxon>Tracheophyta</taxon>
        <taxon>Spermatophyta</taxon>
        <taxon>Magnoliopsida</taxon>
        <taxon>Liliopsida</taxon>
        <taxon>Zingiberales</taxon>
        <taxon>Cannaceae</taxon>
        <taxon>Canna</taxon>
    </lineage>
</organism>
<dbReference type="InterPro" id="IPR040344">
    <property type="entry name" value="At3g17950-like"/>
</dbReference>
<evidence type="ECO:0000313" key="2">
    <source>
        <dbReference type="Proteomes" id="UP001327560"/>
    </source>
</evidence>
<proteinExistence type="predicted"/>
<reference evidence="1 2" key="1">
    <citation type="submission" date="2023-10" db="EMBL/GenBank/DDBJ databases">
        <title>Chromosome-scale genome assembly provides insights into flower coloration mechanisms of Canna indica.</title>
        <authorList>
            <person name="Li C."/>
        </authorList>
    </citation>
    <scope>NUCLEOTIDE SEQUENCE [LARGE SCALE GENOMIC DNA]</scope>
    <source>
        <tissue evidence="1">Flower</tissue>
    </source>
</reference>